<gene>
    <name evidence="2" type="ORF">STRIP9103_09406</name>
</gene>
<dbReference type="Pfam" id="PF13460">
    <property type="entry name" value="NAD_binding_10"/>
    <property type="match status" value="1"/>
</dbReference>
<dbReference type="EMBL" id="AEJC01000058">
    <property type="protein sequence ID" value="EKX68739.1"/>
    <property type="molecule type" value="Genomic_DNA"/>
</dbReference>
<dbReference type="PANTHER" id="PTHR43355">
    <property type="entry name" value="FLAVIN REDUCTASE (NADPH)"/>
    <property type="match status" value="1"/>
</dbReference>
<dbReference type="SUPFAM" id="SSF51735">
    <property type="entry name" value="NAD(P)-binding Rossmann-fold domains"/>
    <property type="match status" value="1"/>
</dbReference>
<evidence type="ECO:0000313" key="3">
    <source>
        <dbReference type="Proteomes" id="UP000010411"/>
    </source>
</evidence>
<keyword evidence="3" id="KW-1185">Reference proteome</keyword>
<name>L1L7G5_9ACTN</name>
<accession>L1L7G5</accession>
<dbReference type="GO" id="GO:0016853">
    <property type="term" value="F:isomerase activity"/>
    <property type="evidence" value="ECO:0007669"/>
    <property type="project" value="UniProtKB-KW"/>
</dbReference>
<proteinExistence type="predicted"/>
<feature type="domain" description="NAD(P)-binding" evidence="1">
    <location>
        <begin position="38"/>
        <end position="231"/>
    </location>
</feature>
<dbReference type="InterPro" id="IPR016040">
    <property type="entry name" value="NAD(P)-bd_dom"/>
</dbReference>
<evidence type="ECO:0000313" key="2">
    <source>
        <dbReference type="EMBL" id="EKX68739.1"/>
    </source>
</evidence>
<dbReference type="GO" id="GO:0016646">
    <property type="term" value="F:oxidoreductase activity, acting on the CH-NH group of donors, NAD or NADP as acceptor"/>
    <property type="evidence" value="ECO:0007669"/>
    <property type="project" value="TreeGrafter"/>
</dbReference>
<dbReference type="AlphaFoldDB" id="L1L7G5"/>
<comment type="caution">
    <text evidence="2">The sequence shown here is derived from an EMBL/GenBank/DDBJ whole genome shotgun (WGS) entry which is preliminary data.</text>
</comment>
<organism evidence="2 3">
    <name type="scientific">Streptomyces ipomoeae 91-03</name>
    <dbReference type="NCBI Taxonomy" id="698759"/>
    <lineage>
        <taxon>Bacteria</taxon>
        <taxon>Bacillati</taxon>
        <taxon>Actinomycetota</taxon>
        <taxon>Actinomycetes</taxon>
        <taxon>Kitasatosporales</taxon>
        <taxon>Streptomycetaceae</taxon>
        <taxon>Streptomyces</taxon>
    </lineage>
</organism>
<keyword evidence="2" id="KW-0413">Isomerase</keyword>
<dbReference type="PANTHER" id="PTHR43355:SF2">
    <property type="entry name" value="FLAVIN REDUCTASE (NADPH)"/>
    <property type="match status" value="1"/>
</dbReference>
<dbReference type="InterPro" id="IPR036291">
    <property type="entry name" value="NAD(P)-bd_dom_sf"/>
</dbReference>
<dbReference type="InterPro" id="IPR051606">
    <property type="entry name" value="Polyketide_Oxido-like"/>
</dbReference>
<evidence type="ECO:0000259" key="1">
    <source>
        <dbReference type="Pfam" id="PF13460"/>
    </source>
</evidence>
<sequence length="242" mass="25890">MFGSSGSVIWGTLPQGSISRDTQLLPRFGDMTKTVIFGAGGNVGRLVVREALRRGHEVTAAVRNPARHPGLRTDGARVEAGDIMEAEQVLALVEGHDNIISTATQYNPGTDSDAFYTASTRALLAAARTSSTRRLVIVGTMAILRDAAGVLLADAPFFPDETRPFIRSHALGLEILRTEGADVDWLYLSPSGNFTGGGRSGHYRVAEHGSWSDGITHSNLAVAVVDEIDRPAHHRMHLAVAN</sequence>
<dbReference type="PATRIC" id="fig|698759.3.peg.713"/>
<reference evidence="2 3" key="1">
    <citation type="submission" date="2012-11" db="EMBL/GenBank/DDBJ databases">
        <authorList>
            <person name="Huguet-Tapia J.C."/>
            <person name="Durkin A.S."/>
            <person name="Pettis G.S."/>
            <person name="Badger J.H."/>
        </authorList>
    </citation>
    <scope>NUCLEOTIDE SEQUENCE [LARGE SCALE GENOMIC DNA]</scope>
    <source>
        <strain evidence="2 3">91-03</strain>
    </source>
</reference>
<dbReference type="Proteomes" id="UP000010411">
    <property type="component" value="Unassembled WGS sequence"/>
</dbReference>
<dbReference type="Gene3D" id="3.40.50.720">
    <property type="entry name" value="NAD(P)-binding Rossmann-like Domain"/>
    <property type="match status" value="1"/>
</dbReference>
<protein>
    <submittedName>
        <fullName evidence="2">3-beta hydroxysteroid dehydrogenase/isomerase family protein</fullName>
    </submittedName>
</protein>